<dbReference type="NCBIfam" id="TIGR00439">
    <property type="entry name" value="FtsX_Gneg"/>
    <property type="match status" value="1"/>
</dbReference>
<dbReference type="HOGENOM" id="CLU_073546_0_0_6"/>
<dbReference type="AlphaFoldDB" id="A0A099CYF0"/>
<dbReference type="PIRSF" id="PIRSF003097">
    <property type="entry name" value="FtsX"/>
    <property type="match status" value="1"/>
</dbReference>
<evidence type="ECO:0000313" key="19">
    <source>
        <dbReference type="Proteomes" id="UP000560000"/>
    </source>
</evidence>
<evidence type="ECO:0000256" key="13">
    <source>
        <dbReference type="SAM" id="Phobius"/>
    </source>
</evidence>
<evidence type="ECO:0000313" key="17">
    <source>
        <dbReference type="EMBL" id="MBB6184428.1"/>
    </source>
</evidence>
<reference evidence="17 19" key="2">
    <citation type="submission" date="2020-08" db="EMBL/GenBank/DDBJ databases">
        <title>Genomic Encyclopedia of Type Strains, Phase IV (KMG-IV): sequencing the most valuable type-strain genomes for metagenomic binning, comparative biology and taxonomic classification.</title>
        <authorList>
            <person name="Goeker M."/>
        </authorList>
    </citation>
    <scope>NUCLEOTIDE SEQUENCE [LARGE SCALE GENOMIC DNA]</scope>
    <source>
        <strain evidence="17 19">DSM 107085</strain>
    </source>
</reference>
<dbReference type="GO" id="GO:0051301">
    <property type="term" value="P:cell division"/>
    <property type="evidence" value="ECO:0007669"/>
    <property type="project" value="UniProtKB-KW"/>
</dbReference>
<evidence type="ECO:0000256" key="2">
    <source>
        <dbReference type="ARBA" id="ARBA00007379"/>
    </source>
</evidence>
<evidence type="ECO:0000256" key="1">
    <source>
        <dbReference type="ARBA" id="ARBA00004429"/>
    </source>
</evidence>
<evidence type="ECO:0000256" key="8">
    <source>
        <dbReference type="ARBA" id="ARBA00022692"/>
    </source>
</evidence>
<dbReference type="GO" id="GO:0032153">
    <property type="term" value="C:cell division site"/>
    <property type="evidence" value="ECO:0007669"/>
    <property type="project" value="TreeGrafter"/>
</dbReference>
<dbReference type="InterPro" id="IPR004513">
    <property type="entry name" value="FtsX"/>
</dbReference>
<gene>
    <name evidence="17" type="ORF">HNQ86_001773</name>
    <name evidence="16" type="ORF">LF63_0102290</name>
</gene>
<comment type="function">
    <text evidence="12">Part of the ABC transporter FtsEX involved in cellular division.</text>
</comment>
<feature type="transmembrane region" description="Helical" evidence="13">
    <location>
        <begin position="286"/>
        <end position="306"/>
    </location>
</feature>
<evidence type="ECO:0000256" key="3">
    <source>
        <dbReference type="ARBA" id="ARBA00011160"/>
    </source>
</evidence>
<feature type="domain" description="FtsX extracellular" evidence="15">
    <location>
        <begin position="80"/>
        <end position="172"/>
    </location>
</feature>
<dbReference type="STRING" id="1543381.LF63_0102290"/>
<dbReference type="RefSeq" id="WP_043099357.1">
    <property type="nucleotide sequence ID" value="NZ_JACHET010000001.1"/>
</dbReference>
<evidence type="ECO:0000256" key="6">
    <source>
        <dbReference type="ARBA" id="ARBA00022519"/>
    </source>
</evidence>
<comment type="subcellular location">
    <subcellularLocation>
        <location evidence="1">Cell inner membrane</location>
        <topology evidence="1">Multi-pass membrane protein</topology>
    </subcellularLocation>
</comment>
<evidence type="ECO:0000256" key="4">
    <source>
        <dbReference type="ARBA" id="ARBA00021907"/>
    </source>
</evidence>
<comment type="caution">
    <text evidence="16">The sequence shown here is derived from an EMBL/GenBank/DDBJ whole genome shotgun (WGS) entry which is preliminary data.</text>
</comment>
<accession>A0A099CYF0</accession>
<evidence type="ECO:0000256" key="9">
    <source>
        <dbReference type="ARBA" id="ARBA00022989"/>
    </source>
</evidence>
<feature type="transmembrane region" description="Helical" evidence="13">
    <location>
        <begin position="184"/>
        <end position="209"/>
    </location>
</feature>
<evidence type="ECO:0000259" key="14">
    <source>
        <dbReference type="Pfam" id="PF02687"/>
    </source>
</evidence>
<dbReference type="PANTHER" id="PTHR47755">
    <property type="entry name" value="CELL DIVISION PROTEIN FTSX"/>
    <property type="match status" value="1"/>
</dbReference>
<evidence type="ECO:0000313" key="16">
    <source>
        <dbReference type="EMBL" id="KGI78799.1"/>
    </source>
</evidence>
<dbReference type="Pfam" id="PF02687">
    <property type="entry name" value="FtsX"/>
    <property type="match status" value="1"/>
</dbReference>
<dbReference type="EMBL" id="JROI01000007">
    <property type="protein sequence ID" value="KGI78799.1"/>
    <property type="molecule type" value="Genomic_DNA"/>
</dbReference>
<feature type="domain" description="ABC3 transporter permease C-terminal" evidence="14">
    <location>
        <begin position="195"/>
        <end position="307"/>
    </location>
</feature>
<keyword evidence="10 12" id="KW-0472">Membrane</keyword>
<evidence type="ECO:0000256" key="10">
    <source>
        <dbReference type="ARBA" id="ARBA00023136"/>
    </source>
</evidence>
<evidence type="ECO:0000256" key="12">
    <source>
        <dbReference type="PIRNR" id="PIRNR003097"/>
    </source>
</evidence>
<dbReference type="GO" id="GO:0005886">
    <property type="term" value="C:plasma membrane"/>
    <property type="evidence" value="ECO:0007669"/>
    <property type="project" value="UniProtKB-SubCell"/>
</dbReference>
<evidence type="ECO:0000256" key="7">
    <source>
        <dbReference type="ARBA" id="ARBA00022618"/>
    </source>
</evidence>
<feature type="transmembrane region" description="Helical" evidence="13">
    <location>
        <begin position="245"/>
        <end position="266"/>
    </location>
</feature>
<dbReference type="Gene3D" id="3.30.70.3040">
    <property type="match status" value="1"/>
</dbReference>
<dbReference type="InterPro" id="IPR040690">
    <property type="entry name" value="FtsX_ECD"/>
</dbReference>
<evidence type="ECO:0000256" key="5">
    <source>
        <dbReference type="ARBA" id="ARBA00022475"/>
    </source>
</evidence>
<evidence type="ECO:0000259" key="15">
    <source>
        <dbReference type="Pfam" id="PF18075"/>
    </source>
</evidence>
<dbReference type="EMBL" id="JACHET010000001">
    <property type="protein sequence ID" value="MBB6184428.1"/>
    <property type="molecule type" value="Genomic_DNA"/>
</dbReference>
<dbReference type="Proteomes" id="UP000029708">
    <property type="component" value="Unassembled WGS sequence"/>
</dbReference>
<dbReference type="Pfam" id="PF18075">
    <property type="entry name" value="FtsX_ECD"/>
    <property type="match status" value="1"/>
</dbReference>
<keyword evidence="7 12" id="KW-0132">Cell division</keyword>
<sequence length="318" mass="33920">MARVAREPATSRTRPRRVAAWGEQHAWGLVASLRRLGGRPLGTLLTVTVMGFALALPLTFALLLGNLQRLGTALGQTQAISVFMKVDGHAADAKALADSLRDRKEVAAVDVRTPKQGMAELATMQGFSDALKSLDYNPLPYVVVIRPVAHIDAGEAAKLIAWLRTQPGVDQVQDDGAWRQRLDALLAVGTRAVLLLAVLLAIAALLVVGNSVRLDIQGRSDEIGVLRLVGASPSFVRRPYLYAGLWYGLAGGVVATVLTLLLEWALSAPVARLAASYGGRLDFGGLPWALLALVPVLAAALGWLGARLVCARQLRRPE</sequence>
<keyword evidence="9 13" id="KW-1133">Transmembrane helix</keyword>
<comment type="similarity">
    <text evidence="2 12">Belongs to the ABC-4 integral membrane protein family. FtsX subfamily.</text>
</comment>
<proteinExistence type="inferred from homology"/>
<dbReference type="Proteomes" id="UP000560000">
    <property type="component" value="Unassembled WGS sequence"/>
</dbReference>
<keyword evidence="18" id="KW-1185">Reference proteome</keyword>
<keyword evidence="8 13" id="KW-0812">Transmembrane</keyword>
<dbReference type="OrthoDB" id="9813411at2"/>
<keyword evidence="11 12" id="KW-0131">Cell cycle</keyword>
<evidence type="ECO:0000256" key="11">
    <source>
        <dbReference type="ARBA" id="ARBA00023306"/>
    </source>
</evidence>
<reference evidence="16 18" key="1">
    <citation type="submission" date="2014-09" db="EMBL/GenBank/DDBJ databases">
        <title>Xanthomonadaceae 3.5X direct submission.</title>
        <authorList>
            <person name="Fang T."/>
            <person name="Wang H."/>
        </authorList>
    </citation>
    <scope>NUCLEOTIDE SEQUENCE [LARGE SCALE GENOMIC DNA]</scope>
    <source>
        <strain evidence="16 18">3.5X</strain>
    </source>
</reference>
<keyword evidence="6 12" id="KW-0997">Cell inner membrane</keyword>
<feature type="transmembrane region" description="Helical" evidence="13">
    <location>
        <begin position="41"/>
        <end position="64"/>
    </location>
</feature>
<dbReference type="InterPro" id="IPR003838">
    <property type="entry name" value="ABC3_permease_C"/>
</dbReference>
<keyword evidence="5 12" id="KW-1003">Cell membrane</keyword>
<dbReference type="PANTHER" id="PTHR47755:SF1">
    <property type="entry name" value="CELL DIVISION PROTEIN FTSX"/>
    <property type="match status" value="1"/>
</dbReference>
<evidence type="ECO:0000313" key="18">
    <source>
        <dbReference type="Proteomes" id="UP000029708"/>
    </source>
</evidence>
<comment type="subunit">
    <text evidence="3">Forms a membrane-associated complex with FtsE.</text>
</comment>
<protein>
    <recommendedName>
        <fullName evidence="4 12">Cell division protein FtsX</fullName>
    </recommendedName>
</protein>
<name>A0A099CYF0_9GAMM</name>
<organism evidence="16 18">
    <name type="scientific">Oleiagrimonas soli</name>
    <dbReference type="NCBI Taxonomy" id="1543381"/>
    <lineage>
        <taxon>Bacteria</taxon>
        <taxon>Pseudomonadati</taxon>
        <taxon>Pseudomonadota</taxon>
        <taxon>Gammaproteobacteria</taxon>
        <taxon>Lysobacterales</taxon>
        <taxon>Rhodanobacteraceae</taxon>
        <taxon>Oleiagrimonas</taxon>
    </lineage>
</organism>
<dbReference type="InterPro" id="IPR047590">
    <property type="entry name" value="FtsX_proteobact-type"/>
</dbReference>